<organism evidence="2 3">
    <name type="scientific">Corynebacterium hansenii</name>
    <dbReference type="NCBI Taxonomy" id="394964"/>
    <lineage>
        <taxon>Bacteria</taxon>
        <taxon>Bacillati</taxon>
        <taxon>Actinomycetota</taxon>
        <taxon>Actinomycetes</taxon>
        <taxon>Mycobacteriales</taxon>
        <taxon>Corynebacteriaceae</taxon>
        <taxon>Corynebacterium</taxon>
    </lineage>
</organism>
<reference evidence="3" key="1">
    <citation type="journal article" date="2019" name="Int. J. Syst. Evol. Microbiol.">
        <title>The Global Catalogue of Microorganisms (GCM) 10K type strain sequencing project: providing services to taxonomists for standard genome sequencing and annotation.</title>
        <authorList>
            <consortium name="The Broad Institute Genomics Platform"/>
            <consortium name="The Broad Institute Genome Sequencing Center for Infectious Disease"/>
            <person name="Wu L."/>
            <person name="Ma J."/>
        </authorList>
    </citation>
    <scope>NUCLEOTIDE SEQUENCE [LARGE SCALE GENOMIC DNA]</scope>
    <source>
        <strain evidence="3">CCUG 53252</strain>
    </source>
</reference>
<gene>
    <name evidence="2" type="ORF">ACFORJ_01800</name>
</gene>
<evidence type="ECO:0000256" key="1">
    <source>
        <dbReference type="SAM" id="Phobius"/>
    </source>
</evidence>
<name>A0ABV7ZK39_9CORY</name>
<evidence type="ECO:0000313" key="3">
    <source>
        <dbReference type="Proteomes" id="UP001595751"/>
    </source>
</evidence>
<keyword evidence="1" id="KW-0812">Transmembrane</keyword>
<comment type="caution">
    <text evidence="2">The sequence shown here is derived from an EMBL/GenBank/DDBJ whole genome shotgun (WGS) entry which is preliminary data.</text>
</comment>
<sequence>MSSRREKLHRTAMMAVIGGFAITTGSAYLVPSTPASLAQLEAISWIPMPALGVLWIVSGLLAVLAIPVRRIQPVAIGLVGSLTVAWAASFATSVLLTDITRAWVSAKNYAAIAALIALHASAPVRAGTIKEVIVYDVGHDDPDHRGD</sequence>
<keyword evidence="3" id="KW-1185">Reference proteome</keyword>
<feature type="transmembrane region" description="Helical" evidence="1">
    <location>
        <begin position="42"/>
        <end position="66"/>
    </location>
</feature>
<evidence type="ECO:0000313" key="2">
    <source>
        <dbReference type="EMBL" id="MFC3848903.1"/>
    </source>
</evidence>
<feature type="transmembrane region" description="Helical" evidence="1">
    <location>
        <begin position="12"/>
        <end position="30"/>
    </location>
</feature>
<accession>A0ABV7ZK39</accession>
<dbReference type="RefSeq" id="WP_290291696.1">
    <property type="nucleotide sequence ID" value="NZ_CP047211.1"/>
</dbReference>
<keyword evidence="1" id="KW-0472">Membrane</keyword>
<protein>
    <submittedName>
        <fullName evidence="2">Uncharacterized protein</fullName>
    </submittedName>
</protein>
<proteinExistence type="predicted"/>
<dbReference type="EMBL" id="JBHRZN010000001">
    <property type="protein sequence ID" value="MFC3848903.1"/>
    <property type="molecule type" value="Genomic_DNA"/>
</dbReference>
<feature type="transmembrane region" description="Helical" evidence="1">
    <location>
        <begin position="73"/>
        <end position="96"/>
    </location>
</feature>
<dbReference type="Proteomes" id="UP001595751">
    <property type="component" value="Unassembled WGS sequence"/>
</dbReference>
<keyword evidence="1" id="KW-1133">Transmembrane helix</keyword>